<dbReference type="SUPFAM" id="SSF51735">
    <property type="entry name" value="NAD(P)-binding Rossmann-fold domains"/>
    <property type="match status" value="1"/>
</dbReference>
<dbReference type="Proteomes" id="UP000799118">
    <property type="component" value="Unassembled WGS sequence"/>
</dbReference>
<evidence type="ECO:0000256" key="1">
    <source>
        <dbReference type="ARBA" id="ARBA00010928"/>
    </source>
</evidence>
<dbReference type="Pfam" id="PF01408">
    <property type="entry name" value="GFO_IDH_MocA"/>
    <property type="match status" value="1"/>
</dbReference>
<name>A0A6A4H9H0_9AGAR</name>
<evidence type="ECO:0000313" key="8">
    <source>
        <dbReference type="Proteomes" id="UP000799118"/>
    </source>
</evidence>
<proteinExistence type="inferred from homology"/>
<dbReference type="PANTHER" id="PTHR22604">
    <property type="entry name" value="OXIDOREDUCTASES"/>
    <property type="match status" value="1"/>
</dbReference>
<dbReference type="Gene3D" id="3.40.50.720">
    <property type="entry name" value="NAD(P)-binding Rossmann-like Domain"/>
    <property type="match status" value="1"/>
</dbReference>
<dbReference type="OrthoDB" id="2129491at2759"/>
<dbReference type="InterPro" id="IPR000683">
    <property type="entry name" value="Gfo/Idh/MocA-like_OxRdtase_N"/>
</dbReference>
<keyword evidence="2" id="KW-0560">Oxidoreductase</keyword>
<dbReference type="GO" id="GO:0000166">
    <property type="term" value="F:nucleotide binding"/>
    <property type="evidence" value="ECO:0007669"/>
    <property type="project" value="InterPro"/>
</dbReference>
<dbReference type="AlphaFoldDB" id="A0A6A4H9H0"/>
<sequence>MASIHPMVLRWGIISTGSIAAQFSTDLLIDPKTRNVHDITHKITAVGSRTLPKAQEFIDTVLGGDKSIKAYGDYEEIWKDDEVDVIYIGTPHTHHYSPSYSALNFGKKHVLCEKPVTSNLAELQYLIKPAKLNGLFFMEAMWTRFLPLSLEVKKISDGLDGDWDLGLPLSVHADLSGDFNIHNIPKTHRILDPVLGGGALLDLGPYPLVWTIMALYEHPAFVNTNNDGISVKGSMLKTLPSLGGVDCNTSFVLNFQSKPSSSTPSRFAAQATLSCSINTESLDPGVTIRYERGMIKVAAPIYVPKSFSVVQYDGEKKIVKEEKREFEYVGRGMHYQADEVARCIRDGKTESSLWGHEKSLFEMWVFDEVCREYEFPPGVEKVT</sequence>
<feature type="domain" description="Gfo/Idh/MocA-like oxidoreductase N-terminal" evidence="6">
    <location>
        <begin position="10"/>
        <end position="138"/>
    </location>
</feature>
<dbReference type="PANTHER" id="PTHR22604:SF105">
    <property type="entry name" value="TRANS-1,2-DIHYDROBENZENE-1,2-DIOL DEHYDROGENASE"/>
    <property type="match status" value="1"/>
</dbReference>
<comment type="catalytic activity">
    <reaction evidence="5">
        <text>D-xylose + NADP(+) = D-xylono-1,5-lactone + NADPH + H(+)</text>
        <dbReference type="Rhea" id="RHEA:22000"/>
        <dbReference type="ChEBI" id="CHEBI:15378"/>
        <dbReference type="ChEBI" id="CHEBI:15867"/>
        <dbReference type="ChEBI" id="CHEBI:53455"/>
        <dbReference type="ChEBI" id="CHEBI:57783"/>
        <dbReference type="ChEBI" id="CHEBI:58349"/>
        <dbReference type="EC" id="1.1.1.179"/>
    </reaction>
</comment>
<dbReference type="SUPFAM" id="SSF55347">
    <property type="entry name" value="Glyceraldehyde-3-phosphate dehydrogenase-like, C-terminal domain"/>
    <property type="match status" value="1"/>
</dbReference>
<reference evidence="7" key="1">
    <citation type="journal article" date="2019" name="Environ. Microbiol.">
        <title>Fungal ecological strategies reflected in gene transcription - a case study of two litter decomposers.</title>
        <authorList>
            <person name="Barbi F."/>
            <person name="Kohler A."/>
            <person name="Barry K."/>
            <person name="Baskaran P."/>
            <person name="Daum C."/>
            <person name="Fauchery L."/>
            <person name="Ihrmark K."/>
            <person name="Kuo A."/>
            <person name="LaButti K."/>
            <person name="Lipzen A."/>
            <person name="Morin E."/>
            <person name="Grigoriev I.V."/>
            <person name="Henrissat B."/>
            <person name="Lindahl B."/>
            <person name="Martin F."/>
        </authorList>
    </citation>
    <scope>NUCLEOTIDE SEQUENCE</scope>
    <source>
        <strain evidence="7">JB14</strain>
    </source>
</reference>
<evidence type="ECO:0000256" key="3">
    <source>
        <dbReference type="ARBA" id="ARBA00038984"/>
    </source>
</evidence>
<dbReference type="EC" id="1.1.1.179" evidence="3"/>
<accession>A0A6A4H9H0</accession>
<protein>
    <recommendedName>
        <fullName evidence="3">D-xylose 1-dehydrogenase (NADP(+), D-xylono-1,5-lactone-forming)</fullName>
        <ecNumber evidence="3">1.1.1.179</ecNumber>
    </recommendedName>
    <alternativeName>
        <fullName evidence="4">D-xylose-NADP dehydrogenase</fullName>
    </alternativeName>
</protein>
<evidence type="ECO:0000256" key="4">
    <source>
        <dbReference type="ARBA" id="ARBA00042988"/>
    </source>
</evidence>
<evidence type="ECO:0000256" key="5">
    <source>
        <dbReference type="ARBA" id="ARBA00049233"/>
    </source>
</evidence>
<dbReference type="InterPro" id="IPR050984">
    <property type="entry name" value="Gfo/Idh/MocA_domain"/>
</dbReference>
<evidence type="ECO:0000256" key="2">
    <source>
        <dbReference type="ARBA" id="ARBA00023002"/>
    </source>
</evidence>
<gene>
    <name evidence="7" type="ORF">BT96DRAFT_827037</name>
</gene>
<evidence type="ECO:0000313" key="7">
    <source>
        <dbReference type="EMBL" id="KAE9394872.1"/>
    </source>
</evidence>
<comment type="similarity">
    <text evidence="1">Belongs to the Gfo/Idh/MocA family.</text>
</comment>
<dbReference type="Gene3D" id="3.30.360.10">
    <property type="entry name" value="Dihydrodipicolinate Reductase, domain 2"/>
    <property type="match status" value="1"/>
</dbReference>
<organism evidence="7 8">
    <name type="scientific">Gymnopus androsaceus JB14</name>
    <dbReference type="NCBI Taxonomy" id="1447944"/>
    <lineage>
        <taxon>Eukaryota</taxon>
        <taxon>Fungi</taxon>
        <taxon>Dikarya</taxon>
        <taxon>Basidiomycota</taxon>
        <taxon>Agaricomycotina</taxon>
        <taxon>Agaricomycetes</taxon>
        <taxon>Agaricomycetidae</taxon>
        <taxon>Agaricales</taxon>
        <taxon>Marasmiineae</taxon>
        <taxon>Omphalotaceae</taxon>
        <taxon>Gymnopus</taxon>
    </lineage>
</organism>
<keyword evidence="8" id="KW-1185">Reference proteome</keyword>
<dbReference type="InterPro" id="IPR036291">
    <property type="entry name" value="NAD(P)-bd_dom_sf"/>
</dbReference>
<dbReference type="GO" id="GO:0047837">
    <property type="term" value="F:D-xylose 1-dehydrogenase (NADP+) activity"/>
    <property type="evidence" value="ECO:0007669"/>
    <property type="project" value="UniProtKB-EC"/>
</dbReference>
<evidence type="ECO:0000259" key="6">
    <source>
        <dbReference type="Pfam" id="PF01408"/>
    </source>
</evidence>
<dbReference type="EMBL" id="ML769541">
    <property type="protein sequence ID" value="KAE9394872.1"/>
    <property type="molecule type" value="Genomic_DNA"/>
</dbReference>